<feature type="non-terminal residue" evidence="2">
    <location>
        <position position="574"/>
    </location>
</feature>
<keyword evidence="1" id="KW-0472">Membrane</keyword>
<name>A0A5C3L3Y2_COPMA</name>
<evidence type="ECO:0000313" key="2">
    <source>
        <dbReference type="EMBL" id="TFK27527.1"/>
    </source>
</evidence>
<keyword evidence="1" id="KW-0812">Transmembrane</keyword>
<evidence type="ECO:0000313" key="3">
    <source>
        <dbReference type="Proteomes" id="UP000307440"/>
    </source>
</evidence>
<protein>
    <recommendedName>
        <fullName evidence="4">Cora-domain-containing protein</fullName>
    </recommendedName>
</protein>
<dbReference type="OrthoDB" id="2866354at2759"/>
<feature type="transmembrane region" description="Helical" evidence="1">
    <location>
        <begin position="415"/>
        <end position="438"/>
    </location>
</feature>
<sequence length="574" mass="64516">MAFPAQLKLQYPEIDTRTFNASNEGNWTSKCAFPPYSEVETSVDVLDVFSAPQEAISETGQRSERTSIFRTQLDHGKLVEHIESKTNPALRILFLRTASQVLDPNELRHSSHSSVEALSTDTIQYLIERLCVSPVFIATITTDPWVLKSGSGFFRKRDNIGNFWVDGFYRFSCGFKINQLSSNVWFCHRRLHTSQQASTYIIRNCPEFIKSNILATASKASSLAKLLLRPMAVDAFVAEGSAHAWSEEFLSFRAKLVEHEHRDREKLRSKVNANIQELHTLSQDFNILKEDLQELIERLQYLLRLHNTVDPNDILKAPSRWGAPPLDQDPDVYPPGALPGDDRVVFTTTYDSIEYLLSRVIIWKRWSQNYTDRTSILINELFNLASQWDNQTNLHIADYTSKIATISQRDSSSMIAMAAVTMVFLPGAFVSALFSMVFFDTQVDSSGQLTVTASPQLWLFPAITAPLTILIFVLWHCLRVKHNRKQAAVTSGNGGSVPDASIVAPSVNIDLLLPHRNSSSVGGRAFVWPSHDPDSNVTDKTGEPILGNPRFKGFDYGYTPAQLARSRPLHAKPV</sequence>
<proteinExistence type="predicted"/>
<evidence type="ECO:0000256" key="1">
    <source>
        <dbReference type="SAM" id="Phobius"/>
    </source>
</evidence>
<organism evidence="2 3">
    <name type="scientific">Coprinopsis marcescibilis</name>
    <name type="common">Agaric fungus</name>
    <name type="synonym">Psathyrella marcescibilis</name>
    <dbReference type="NCBI Taxonomy" id="230819"/>
    <lineage>
        <taxon>Eukaryota</taxon>
        <taxon>Fungi</taxon>
        <taxon>Dikarya</taxon>
        <taxon>Basidiomycota</taxon>
        <taxon>Agaricomycotina</taxon>
        <taxon>Agaricomycetes</taxon>
        <taxon>Agaricomycetidae</taxon>
        <taxon>Agaricales</taxon>
        <taxon>Agaricineae</taxon>
        <taxon>Psathyrellaceae</taxon>
        <taxon>Coprinopsis</taxon>
    </lineage>
</organism>
<reference evidence="2 3" key="1">
    <citation type="journal article" date="2019" name="Nat. Ecol. Evol.">
        <title>Megaphylogeny resolves global patterns of mushroom evolution.</title>
        <authorList>
            <person name="Varga T."/>
            <person name="Krizsan K."/>
            <person name="Foldi C."/>
            <person name="Dima B."/>
            <person name="Sanchez-Garcia M."/>
            <person name="Sanchez-Ramirez S."/>
            <person name="Szollosi G.J."/>
            <person name="Szarkandi J.G."/>
            <person name="Papp V."/>
            <person name="Albert L."/>
            <person name="Andreopoulos W."/>
            <person name="Angelini C."/>
            <person name="Antonin V."/>
            <person name="Barry K.W."/>
            <person name="Bougher N.L."/>
            <person name="Buchanan P."/>
            <person name="Buyck B."/>
            <person name="Bense V."/>
            <person name="Catcheside P."/>
            <person name="Chovatia M."/>
            <person name="Cooper J."/>
            <person name="Damon W."/>
            <person name="Desjardin D."/>
            <person name="Finy P."/>
            <person name="Geml J."/>
            <person name="Haridas S."/>
            <person name="Hughes K."/>
            <person name="Justo A."/>
            <person name="Karasinski D."/>
            <person name="Kautmanova I."/>
            <person name="Kiss B."/>
            <person name="Kocsube S."/>
            <person name="Kotiranta H."/>
            <person name="LaButti K.M."/>
            <person name="Lechner B.E."/>
            <person name="Liimatainen K."/>
            <person name="Lipzen A."/>
            <person name="Lukacs Z."/>
            <person name="Mihaltcheva S."/>
            <person name="Morgado L.N."/>
            <person name="Niskanen T."/>
            <person name="Noordeloos M.E."/>
            <person name="Ohm R.A."/>
            <person name="Ortiz-Santana B."/>
            <person name="Ovrebo C."/>
            <person name="Racz N."/>
            <person name="Riley R."/>
            <person name="Savchenko A."/>
            <person name="Shiryaev A."/>
            <person name="Soop K."/>
            <person name="Spirin V."/>
            <person name="Szebenyi C."/>
            <person name="Tomsovsky M."/>
            <person name="Tulloss R.E."/>
            <person name="Uehling J."/>
            <person name="Grigoriev I.V."/>
            <person name="Vagvolgyi C."/>
            <person name="Papp T."/>
            <person name="Martin F.M."/>
            <person name="Miettinen O."/>
            <person name="Hibbett D.S."/>
            <person name="Nagy L.G."/>
        </authorList>
    </citation>
    <scope>NUCLEOTIDE SEQUENCE [LARGE SCALE GENOMIC DNA]</scope>
    <source>
        <strain evidence="2 3">CBS 121175</strain>
    </source>
</reference>
<gene>
    <name evidence="2" type="ORF">FA15DRAFT_666364</name>
</gene>
<dbReference type="AlphaFoldDB" id="A0A5C3L3Y2"/>
<keyword evidence="3" id="KW-1185">Reference proteome</keyword>
<evidence type="ECO:0008006" key="4">
    <source>
        <dbReference type="Google" id="ProtNLM"/>
    </source>
</evidence>
<accession>A0A5C3L3Y2</accession>
<dbReference type="Proteomes" id="UP000307440">
    <property type="component" value="Unassembled WGS sequence"/>
</dbReference>
<keyword evidence="1" id="KW-1133">Transmembrane helix</keyword>
<feature type="transmembrane region" description="Helical" evidence="1">
    <location>
        <begin position="458"/>
        <end position="478"/>
    </location>
</feature>
<dbReference type="Gene3D" id="1.20.58.340">
    <property type="entry name" value="Magnesium transport protein CorA, transmembrane region"/>
    <property type="match status" value="1"/>
</dbReference>
<dbReference type="EMBL" id="ML210164">
    <property type="protein sequence ID" value="TFK27527.1"/>
    <property type="molecule type" value="Genomic_DNA"/>
</dbReference>